<comment type="caution">
    <text evidence="1">The sequence shown here is derived from an EMBL/GenBank/DDBJ whole genome shotgun (WGS) entry which is preliminary data.</text>
</comment>
<dbReference type="Proteomes" id="UP000548632">
    <property type="component" value="Unassembled WGS sequence"/>
</dbReference>
<protein>
    <submittedName>
        <fullName evidence="1">Uncharacterized protein</fullName>
    </submittedName>
</protein>
<evidence type="ECO:0000313" key="2">
    <source>
        <dbReference type="Proteomes" id="UP000548632"/>
    </source>
</evidence>
<dbReference type="EMBL" id="JABVCQ010000013">
    <property type="protein sequence ID" value="MBB1126103.1"/>
    <property type="molecule type" value="Genomic_DNA"/>
</dbReference>
<dbReference type="RefSeq" id="WP_182583725.1">
    <property type="nucleotide sequence ID" value="NZ_JABVCQ010000013.1"/>
</dbReference>
<name>A0A839HAH6_9GAMM</name>
<dbReference type="AlphaFoldDB" id="A0A839HAH6"/>
<reference evidence="1 2" key="1">
    <citation type="journal article" date="2020" name="Arch. Microbiol.">
        <title>The genome sequence of the giant phototrophic gammaproteobacterium Thiospirillum jenense gives insight into its physiological properties and phylogenetic relationships.</title>
        <authorList>
            <person name="Imhoff J.F."/>
            <person name="Meyer T.E."/>
            <person name="Kyndt J.A."/>
        </authorList>
    </citation>
    <scope>NUCLEOTIDE SEQUENCE [LARGE SCALE GENOMIC DNA]</scope>
    <source>
        <strain evidence="1 2">DSM 216</strain>
    </source>
</reference>
<accession>A0A839HAH6</accession>
<organism evidence="1 2">
    <name type="scientific">Thiospirillum jenense</name>
    <dbReference type="NCBI Taxonomy" id="1653858"/>
    <lineage>
        <taxon>Bacteria</taxon>
        <taxon>Pseudomonadati</taxon>
        <taxon>Pseudomonadota</taxon>
        <taxon>Gammaproteobacteria</taxon>
        <taxon>Chromatiales</taxon>
        <taxon>Chromatiaceae</taxon>
        <taxon>Thiospirillum</taxon>
    </lineage>
</organism>
<sequence length="55" mass="5850">MLIHTSSGCSQFTAAARLTNQAADVGLYTKKYSACRIPAALSVPYLVTATRPAFD</sequence>
<gene>
    <name evidence="1" type="ORF">HUK38_07650</name>
</gene>
<proteinExistence type="predicted"/>
<evidence type="ECO:0000313" key="1">
    <source>
        <dbReference type="EMBL" id="MBB1126103.1"/>
    </source>
</evidence>
<keyword evidence="2" id="KW-1185">Reference proteome</keyword>